<proteinExistence type="predicted"/>
<keyword evidence="3" id="KW-1185">Reference proteome</keyword>
<sequence length="117" mass="13328">MNKFETRRKRFYLKGRRTRTYNESEECRIKGTIQTGSQPAEREPESVQGSTKCPTRVVQSGQALPTTADKEFKDGKGDDGDMDDHLMVIQVRHIRPSLSFRFISPGHPNASIFVLQT</sequence>
<feature type="compositionally biased region" description="Basic and acidic residues" evidence="1">
    <location>
        <begin position="68"/>
        <end position="83"/>
    </location>
</feature>
<evidence type="ECO:0000313" key="3">
    <source>
        <dbReference type="Proteomes" id="UP001359485"/>
    </source>
</evidence>
<reference evidence="2 3" key="1">
    <citation type="submission" date="2023-09" db="EMBL/GenBank/DDBJ databases">
        <title>Genomes of two closely related lineages of the louse Polyplax serrata with different host specificities.</title>
        <authorList>
            <person name="Martinu J."/>
            <person name="Tarabai H."/>
            <person name="Stefka J."/>
            <person name="Hypsa V."/>
        </authorList>
    </citation>
    <scope>NUCLEOTIDE SEQUENCE [LARGE SCALE GENOMIC DNA]</scope>
    <source>
        <strain evidence="2">98ZLc_SE</strain>
    </source>
</reference>
<comment type="caution">
    <text evidence="2">The sequence shown here is derived from an EMBL/GenBank/DDBJ whole genome shotgun (WGS) entry which is preliminary data.</text>
</comment>
<feature type="compositionally biased region" description="Polar residues" evidence="1">
    <location>
        <begin position="47"/>
        <end position="65"/>
    </location>
</feature>
<organism evidence="2 3">
    <name type="scientific">Polyplax serrata</name>
    <name type="common">Common mouse louse</name>
    <dbReference type="NCBI Taxonomy" id="468196"/>
    <lineage>
        <taxon>Eukaryota</taxon>
        <taxon>Metazoa</taxon>
        <taxon>Ecdysozoa</taxon>
        <taxon>Arthropoda</taxon>
        <taxon>Hexapoda</taxon>
        <taxon>Insecta</taxon>
        <taxon>Pterygota</taxon>
        <taxon>Neoptera</taxon>
        <taxon>Paraneoptera</taxon>
        <taxon>Psocodea</taxon>
        <taxon>Troctomorpha</taxon>
        <taxon>Phthiraptera</taxon>
        <taxon>Anoplura</taxon>
        <taxon>Polyplacidae</taxon>
        <taxon>Polyplax</taxon>
    </lineage>
</organism>
<protein>
    <submittedName>
        <fullName evidence="2">Uncharacterized protein</fullName>
    </submittedName>
</protein>
<evidence type="ECO:0000313" key="2">
    <source>
        <dbReference type="EMBL" id="KAK6622140.1"/>
    </source>
</evidence>
<feature type="region of interest" description="Disordered" evidence="1">
    <location>
        <begin position="29"/>
        <end position="83"/>
    </location>
</feature>
<gene>
    <name evidence="2" type="ORF">RUM44_001947</name>
</gene>
<dbReference type="Proteomes" id="UP001359485">
    <property type="component" value="Unassembled WGS sequence"/>
</dbReference>
<name>A0ABR1ALH5_POLSC</name>
<accession>A0ABR1ALH5</accession>
<dbReference type="EMBL" id="JAWJWF010000047">
    <property type="protein sequence ID" value="KAK6622140.1"/>
    <property type="molecule type" value="Genomic_DNA"/>
</dbReference>
<evidence type="ECO:0000256" key="1">
    <source>
        <dbReference type="SAM" id="MobiDB-lite"/>
    </source>
</evidence>